<dbReference type="GO" id="GO:0005525">
    <property type="term" value="F:GTP binding"/>
    <property type="evidence" value="ECO:0007669"/>
    <property type="project" value="UniProtKB-KW"/>
</dbReference>
<keyword evidence="4" id="KW-0449">Lipoprotein</keyword>
<evidence type="ECO:0000256" key="1">
    <source>
        <dbReference type="ARBA" id="ARBA00010142"/>
    </source>
</evidence>
<dbReference type="GO" id="GO:0042147">
    <property type="term" value="P:retrograde transport, endosome to Golgi"/>
    <property type="evidence" value="ECO:0000318"/>
    <property type="project" value="GO_Central"/>
</dbReference>
<reference evidence="6" key="1">
    <citation type="journal article" date="2005" name="Nature">
        <title>The genome of the protist parasite Entamoeba histolytica.</title>
        <authorList>
            <person name="Loftus B."/>
            <person name="Anderson I."/>
            <person name="Davies R."/>
            <person name="Alsmark U.C."/>
            <person name="Samuelson J."/>
            <person name="Amedeo P."/>
            <person name="Roncaglia P."/>
            <person name="Berriman M."/>
            <person name="Hirt R.P."/>
            <person name="Mann B.J."/>
            <person name="Nozaki T."/>
            <person name="Suh B."/>
            <person name="Pop M."/>
            <person name="Duchene M."/>
            <person name="Ackers J."/>
            <person name="Tannich E."/>
            <person name="Leippe M."/>
            <person name="Hofer M."/>
            <person name="Bruchhaus I."/>
            <person name="Willhoeft U."/>
            <person name="Bhattacharya A."/>
            <person name="Chillingworth T."/>
            <person name="Churcher C."/>
            <person name="Hance Z."/>
            <person name="Harris B."/>
            <person name="Harris D."/>
            <person name="Jagels K."/>
            <person name="Moule S."/>
            <person name="Mungall K."/>
            <person name="Ormond D."/>
            <person name="Squares R."/>
            <person name="Whitehead S."/>
            <person name="Quail M.A."/>
            <person name="Rabbinowitsch E."/>
            <person name="Norbertczak H."/>
            <person name="Price C."/>
            <person name="Wang Z."/>
            <person name="Guillen N."/>
            <person name="Gilchrist C."/>
            <person name="Stroup S.E."/>
            <person name="Bhattacharya S."/>
            <person name="Lohia A."/>
            <person name="Foster P.G."/>
            <person name="Sicheritz-Ponten T."/>
            <person name="Weber C."/>
            <person name="Singh U."/>
            <person name="Mukherjee C."/>
            <person name="El-Sayed N.M."/>
            <person name="Petri W.A.Jr."/>
            <person name="Clark C.G."/>
            <person name="Embley T.M."/>
            <person name="Barrell B."/>
            <person name="Fraser C.M."/>
            <person name="Hall N."/>
        </authorList>
    </citation>
    <scope>NUCLEOTIDE SEQUENCE [LARGE SCALE GENOMIC DNA]</scope>
    <source>
        <strain evidence="6">HM-1:IMSS</strain>
    </source>
</reference>
<dbReference type="NCBIfam" id="TIGR00231">
    <property type="entry name" value="small_GTP"/>
    <property type="match status" value="1"/>
</dbReference>
<dbReference type="SMART" id="SM00175">
    <property type="entry name" value="RAB"/>
    <property type="match status" value="1"/>
</dbReference>
<accession>A0A8U0WPH3</accession>
<reference evidence="6" key="2">
    <citation type="submission" date="2007-03" db="EMBL/GenBank/DDBJ databases">
        <authorList>
            <person name="Lorenzi H."/>
            <person name="Amedeo P."/>
            <person name="Inman J."/>
            <person name="Schobel S."/>
            <person name="Caler E."/>
        </authorList>
    </citation>
    <scope>GENOME REANNOTATION</scope>
    <source>
        <strain evidence="6">HM-1:IMSS</strain>
    </source>
</reference>
<dbReference type="HOGENOM" id="CLU_041217_10_6_1"/>
<dbReference type="RefSeq" id="XP_652833.1">
    <property type="nucleotide sequence ID" value="XM_647741.1"/>
</dbReference>
<feature type="region of interest" description="Disordered" evidence="5">
    <location>
        <begin position="181"/>
        <end position="211"/>
    </location>
</feature>
<dbReference type="SMART" id="SM00173">
    <property type="entry name" value="RAS"/>
    <property type="match status" value="1"/>
</dbReference>
<dbReference type="PANTHER" id="PTHR47977">
    <property type="entry name" value="RAS-RELATED PROTEIN RAB"/>
    <property type="match status" value="1"/>
</dbReference>
<dbReference type="OrthoDB" id="25807at2759"/>
<dbReference type="InterPro" id="IPR001806">
    <property type="entry name" value="Small_GTPase"/>
</dbReference>
<dbReference type="GO" id="GO:0006886">
    <property type="term" value="P:intracellular protein transport"/>
    <property type="evidence" value="ECO:0000318"/>
    <property type="project" value="GO_Central"/>
</dbReference>
<dbReference type="GO" id="GO:0012505">
    <property type="term" value="C:endomembrane system"/>
    <property type="evidence" value="ECO:0000318"/>
    <property type="project" value="GO_Central"/>
</dbReference>
<dbReference type="OMA" id="INGMEIM"/>
<dbReference type="CDD" id="cd00154">
    <property type="entry name" value="Rab"/>
    <property type="match status" value="1"/>
</dbReference>
<keyword evidence="7" id="KW-1185">Reference proteome</keyword>
<evidence type="ECO:0000256" key="3">
    <source>
        <dbReference type="ARBA" id="ARBA00023134"/>
    </source>
</evidence>
<keyword evidence="2" id="KW-0547">Nucleotide-binding</keyword>
<dbReference type="Proteomes" id="UP000001926">
    <property type="component" value="Partially assembled WGS sequence"/>
</dbReference>
<dbReference type="InterPro" id="IPR027417">
    <property type="entry name" value="P-loop_NTPase"/>
</dbReference>
<dbReference type="Pfam" id="PF00071">
    <property type="entry name" value="Ras"/>
    <property type="match status" value="1"/>
</dbReference>
<dbReference type="GO" id="GO:0005829">
    <property type="term" value="C:cytosol"/>
    <property type="evidence" value="ECO:0007669"/>
    <property type="project" value="GOC"/>
</dbReference>
<evidence type="ECO:0000256" key="2">
    <source>
        <dbReference type="ARBA" id="ARBA00022741"/>
    </source>
</evidence>
<dbReference type="SUPFAM" id="SSF52540">
    <property type="entry name" value="P-loop containing nucleoside triphosphate hydrolases"/>
    <property type="match status" value="1"/>
</dbReference>
<dbReference type="FunFam" id="3.40.50.300:FF:001430">
    <property type="entry name" value="Small GTPase EhRabM3, putative"/>
    <property type="match status" value="1"/>
</dbReference>
<dbReference type="GO" id="GO:0006890">
    <property type="term" value="P:retrograde vesicle-mediated transport, Golgi to endoplasmic reticulum"/>
    <property type="evidence" value="ECO:0000318"/>
    <property type="project" value="GO_Central"/>
</dbReference>
<sequence length="211" mass="23832">MSKSVIPLTIILVGGSGVGKTCLANQLVNKCFDESTESTSGTDLFRYKMDLDQCVVDLTLKDTCGQEQYRSLVAQFYRETQGALIVYDITSRDSFEIVQDWITDVCSYCPQGVKVMIVGNKIDLEMESREVSYEEGKQYANERGYEFFETSAKLNVKVEAAFRGLVQSILQSRNFQTEVQTTTNEPTIKLQKQSTNKTQEQVEQEKKDGCC</sequence>
<dbReference type="GeneID" id="3407144"/>
<dbReference type="InterPro" id="IPR005225">
    <property type="entry name" value="Small_GTP-bd"/>
</dbReference>
<dbReference type="Gene3D" id="3.40.50.300">
    <property type="entry name" value="P-loop containing nucleotide triphosphate hydrolases"/>
    <property type="match status" value="1"/>
</dbReference>
<dbReference type="PRINTS" id="PR00449">
    <property type="entry name" value="RASTRNSFRMNG"/>
</dbReference>
<evidence type="ECO:0000313" key="7">
    <source>
        <dbReference type="Proteomes" id="UP000001926"/>
    </source>
</evidence>
<feature type="compositionally biased region" description="Polar residues" evidence="5">
    <location>
        <begin position="181"/>
        <end position="201"/>
    </location>
</feature>
<evidence type="ECO:0000256" key="4">
    <source>
        <dbReference type="ARBA" id="ARBA00023288"/>
    </source>
</evidence>
<dbReference type="AlphaFoldDB" id="A0A8U0WPH3"/>
<evidence type="ECO:0000313" key="6">
    <source>
        <dbReference type="EMBL" id="EAL47447.1"/>
    </source>
</evidence>
<dbReference type="GO" id="GO:0003924">
    <property type="term" value="F:GTPase activity"/>
    <property type="evidence" value="ECO:0000318"/>
    <property type="project" value="GO_Central"/>
</dbReference>
<proteinExistence type="inferred from homology"/>
<dbReference type="SMART" id="SM00174">
    <property type="entry name" value="RHO"/>
    <property type="match status" value="1"/>
</dbReference>
<dbReference type="EMBL" id="DS571195">
    <property type="protein sequence ID" value="EAL47447.1"/>
    <property type="molecule type" value="Genomic_DNA"/>
</dbReference>
<gene>
    <name evidence="6" type="ORF">EHI_005010</name>
</gene>
<dbReference type="GO" id="GO:0006891">
    <property type="term" value="P:intra-Golgi vesicle-mediated transport"/>
    <property type="evidence" value="ECO:0000318"/>
    <property type="project" value="GO_Central"/>
</dbReference>
<dbReference type="PROSITE" id="PS51420">
    <property type="entry name" value="RHO"/>
    <property type="match status" value="1"/>
</dbReference>
<dbReference type="GO" id="GO:0005794">
    <property type="term" value="C:Golgi apparatus"/>
    <property type="evidence" value="ECO:0000318"/>
    <property type="project" value="GO_Central"/>
</dbReference>
<dbReference type="PROSITE" id="PS51419">
    <property type="entry name" value="RAB"/>
    <property type="match status" value="1"/>
</dbReference>
<comment type="similarity">
    <text evidence="1">Belongs to the small GTPase superfamily. Rho family.</text>
</comment>
<dbReference type="InterPro" id="IPR050227">
    <property type="entry name" value="Rab"/>
</dbReference>
<protein>
    <submittedName>
        <fullName evidence="6">Rab family GTPase</fullName>
    </submittedName>
</protein>
<organism evidence="6 7">
    <name type="scientific">Entamoeba histolytica (strain ATCC 30459 / HM-1:IMSS / ABRM)</name>
    <dbReference type="NCBI Taxonomy" id="294381"/>
    <lineage>
        <taxon>Eukaryota</taxon>
        <taxon>Amoebozoa</taxon>
        <taxon>Evosea</taxon>
        <taxon>Archamoebae</taxon>
        <taxon>Mastigamoebida</taxon>
        <taxon>Entamoebidae</taxon>
        <taxon>Entamoeba</taxon>
    </lineage>
</organism>
<name>A0A8U0WPH3_ENTH1</name>
<evidence type="ECO:0000256" key="5">
    <source>
        <dbReference type="SAM" id="MobiDB-lite"/>
    </source>
</evidence>
<dbReference type="KEGG" id="ehi:EHI_005010"/>
<dbReference type="SMART" id="SM00176">
    <property type="entry name" value="RAN"/>
    <property type="match status" value="1"/>
</dbReference>
<dbReference type="PROSITE" id="PS51421">
    <property type="entry name" value="RAS"/>
    <property type="match status" value="1"/>
</dbReference>
<keyword evidence="3" id="KW-0342">GTP-binding</keyword>